<comment type="similarity">
    <text evidence="1 4">Belongs to the short-chain dehydrogenases/reductases (SDR) family.</text>
</comment>
<dbReference type="InterPro" id="IPR020904">
    <property type="entry name" value="Sc_DH/Rdtase_CS"/>
</dbReference>
<evidence type="ECO:0000256" key="2">
    <source>
        <dbReference type="ARBA" id="ARBA00022857"/>
    </source>
</evidence>
<name>A0A434AX79_9BACT</name>
<dbReference type="Proteomes" id="UP000282985">
    <property type="component" value="Unassembled WGS sequence"/>
</dbReference>
<dbReference type="InterPro" id="IPR002347">
    <property type="entry name" value="SDR_fam"/>
</dbReference>
<dbReference type="EMBL" id="RJJX01000004">
    <property type="protein sequence ID" value="RUT79131.1"/>
    <property type="molecule type" value="Genomic_DNA"/>
</dbReference>
<sequence length="284" mass="31267">MIKTLQIEDDIRILCGFNLNKNFKPKAEVVMNELKVSPKDRVAFVSGASRGIGRAITIELLEKGAKKVYAGVRNLKALKDLKEEYGDRLVPILVDLRDDKSIIKATRAARDTEILVNNAGVYEPGGFCSDETLDSLATNFEVNVWGLVKMTISMIDYLKLRESAAIVNISSVLGLASMPVAGTYCASKAAVHSITQGLRGELGSSKILVVGVYPGPIDTDMTRELDMEKDTPQNVARNVVKGLEEGKEYIFPDMMSKQVGELYLTEPLTVEKQFANFISEEEEV</sequence>
<dbReference type="Pfam" id="PF00106">
    <property type="entry name" value="adh_short"/>
    <property type="match status" value="1"/>
</dbReference>
<accession>A0A434AX79</accession>
<evidence type="ECO:0000313" key="5">
    <source>
        <dbReference type="EMBL" id="RUT79131.1"/>
    </source>
</evidence>
<protein>
    <submittedName>
        <fullName evidence="5">SDR family NAD(P)-dependent oxidoreductase</fullName>
    </submittedName>
</protein>
<dbReference type="PRINTS" id="PR00081">
    <property type="entry name" value="GDHRDH"/>
</dbReference>
<evidence type="ECO:0000256" key="3">
    <source>
        <dbReference type="ARBA" id="ARBA00023002"/>
    </source>
</evidence>
<dbReference type="SUPFAM" id="SSF51735">
    <property type="entry name" value="NAD(P)-binding Rossmann-fold domains"/>
    <property type="match status" value="1"/>
</dbReference>
<evidence type="ECO:0000313" key="6">
    <source>
        <dbReference type="Proteomes" id="UP000282985"/>
    </source>
</evidence>
<dbReference type="PANTHER" id="PTHR43391:SF14">
    <property type="entry name" value="DEHYDROGENASE_REDUCTASE SDR FAMILY PROTEIN 7-LIKE"/>
    <property type="match status" value="1"/>
</dbReference>
<evidence type="ECO:0000256" key="4">
    <source>
        <dbReference type="RuleBase" id="RU000363"/>
    </source>
</evidence>
<dbReference type="AlphaFoldDB" id="A0A434AX79"/>
<keyword evidence="3" id="KW-0560">Oxidoreductase</keyword>
<organism evidence="5 6">
    <name type="scientific">Ancylomarina longa</name>
    <dbReference type="NCBI Taxonomy" id="2487017"/>
    <lineage>
        <taxon>Bacteria</taxon>
        <taxon>Pseudomonadati</taxon>
        <taxon>Bacteroidota</taxon>
        <taxon>Bacteroidia</taxon>
        <taxon>Marinilabiliales</taxon>
        <taxon>Marinifilaceae</taxon>
        <taxon>Ancylomarina</taxon>
    </lineage>
</organism>
<comment type="caution">
    <text evidence="5">The sequence shown here is derived from an EMBL/GenBank/DDBJ whole genome shotgun (WGS) entry which is preliminary data.</text>
</comment>
<reference evidence="5 6" key="1">
    <citation type="submission" date="2018-11" db="EMBL/GenBank/DDBJ databases">
        <title>Parancylomarina longa gen. nov., sp. nov., isolated from sediments of southern Okinawa.</title>
        <authorList>
            <person name="Fu T."/>
        </authorList>
    </citation>
    <scope>NUCLEOTIDE SEQUENCE [LARGE SCALE GENOMIC DNA]</scope>
    <source>
        <strain evidence="5 6">T3-2 S1-C</strain>
    </source>
</reference>
<keyword evidence="2" id="KW-0521">NADP</keyword>
<dbReference type="GO" id="GO:0016491">
    <property type="term" value="F:oxidoreductase activity"/>
    <property type="evidence" value="ECO:0007669"/>
    <property type="project" value="UniProtKB-KW"/>
</dbReference>
<proteinExistence type="inferred from homology"/>
<dbReference type="PRINTS" id="PR00080">
    <property type="entry name" value="SDRFAMILY"/>
</dbReference>
<gene>
    <name evidence="5" type="ORF">DLK05_04760</name>
</gene>
<keyword evidence="6" id="KW-1185">Reference proteome</keyword>
<dbReference type="OrthoDB" id="5786478at2"/>
<dbReference type="PROSITE" id="PS00061">
    <property type="entry name" value="ADH_SHORT"/>
    <property type="match status" value="1"/>
</dbReference>
<dbReference type="InterPro" id="IPR036291">
    <property type="entry name" value="NAD(P)-bd_dom_sf"/>
</dbReference>
<evidence type="ECO:0000256" key="1">
    <source>
        <dbReference type="ARBA" id="ARBA00006484"/>
    </source>
</evidence>
<dbReference type="PANTHER" id="PTHR43391">
    <property type="entry name" value="RETINOL DEHYDROGENASE-RELATED"/>
    <property type="match status" value="1"/>
</dbReference>
<dbReference type="RefSeq" id="WP_127342855.1">
    <property type="nucleotide sequence ID" value="NZ_RJJX01000004.1"/>
</dbReference>
<dbReference type="Gene3D" id="3.40.50.720">
    <property type="entry name" value="NAD(P)-binding Rossmann-like Domain"/>
    <property type="match status" value="1"/>
</dbReference>